<dbReference type="InterPro" id="IPR021851">
    <property type="entry name" value="DUF3455"/>
</dbReference>
<evidence type="ECO:0000313" key="2">
    <source>
        <dbReference type="Proteomes" id="UP000599109"/>
    </source>
</evidence>
<keyword evidence="2" id="KW-1185">Reference proteome</keyword>
<dbReference type="AlphaFoldDB" id="A0A936YYE8"/>
<proteinExistence type="predicted"/>
<name>A0A936YYE8_9BURK</name>
<accession>A0A936YYE8</accession>
<comment type="caution">
    <text evidence="1">The sequence shown here is derived from an EMBL/GenBank/DDBJ whole genome shotgun (WGS) entry which is preliminary data.</text>
</comment>
<dbReference type="PANTHER" id="PTHR35567:SF1">
    <property type="entry name" value="CONSERVED FUNGAL PROTEIN (AFU_ORTHOLOGUE AFUA_1G14230)"/>
    <property type="match status" value="1"/>
</dbReference>
<dbReference type="RefSeq" id="WP_201672757.1">
    <property type="nucleotide sequence ID" value="NZ_JAEQNE010000001.1"/>
</dbReference>
<protein>
    <submittedName>
        <fullName evidence="1">DUF3455 domain-containing protein</fullName>
    </submittedName>
</protein>
<dbReference type="PANTHER" id="PTHR35567">
    <property type="entry name" value="MALATE DEHYDROGENASE (AFU_ORTHOLOGUE AFUA_2G13800)"/>
    <property type="match status" value="1"/>
</dbReference>
<dbReference type="Pfam" id="PF11937">
    <property type="entry name" value="DUF3455"/>
    <property type="match status" value="1"/>
</dbReference>
<gene>
    <name evidence="1" type="ORF">JJ685_03445</name>
</gene>
<sequence length="188" mass="19023">MTNSQALTVACIVAACSAQVRAENGALPAISVARAPAAAAVPQALAPRGSHTLLESVAARGVQVYECRPDAGAPGGARWVFVAPQADLFDAGGAQVGTHYGGPTWEAADGSRIVGAVEARADAPQADAIPWLLLSAKSVGPDGRFAKVTSVQRVNTSGGVAPVRPCAAGEVGDTERVTYTADYVLYAP</sequence>
<evidence type="ECO:0000313" key="1">
    <source>
        <dbReference type="EMBL" id="MBL0390187.1"/>
    </source>
</evidence>
<dbReference type="Proteomes" id="UP000599109">
    <property type="component" value="Unassembled WGS sequence"/>
</dbReference>
<dbReference type="EMBL" id="JAEQNE010000001">
    <property type="protein sequence ID" value="MBL0390187.1"/>
    <property type="molecule type" value="Genomic_DNA"/>
</dbReference>
<reference evidence="1 2" key="1">
    <citation type="journal article" date="2017" name="Int. J. Syst. Evol. Microbiol.">
        <title>Ramlibacter monticola sp. nov., isolated from forest soil.</title>
        <authorList>
            <person name="Chaudhary D.K."/>
            <person name="Kim J."/>
        </authorList>
    </citation>
    <scope>NUCLEOTIDE SEQUENCE [LARGE SCALE GENOMIC DNA]</scope>
    <source>
        <strain evidence="1 2">KACC 19175</strain>
    </source>
</reference>
<organism evidence="1 2">
    <name type="scientific">Ramlibacter monticola</name>
    <dbReference type="NCBI Taxonomy" id="1926872"/>
    <lineage>
        <taxon>Bacteria</taxon>
        <taxon>Pseudomonadati</taxon>
        <taxon>Pseudomonadota</taxon>
        <taxon>Betaproteobacteria</taxon>
        <taxon>Burkholderiales</taxon>
        <taxon>Comamonadaceae</taxon>
        <taxon>Ramlibacter</taxon>
    </lineage>
</organism>